<name>A0A5C6BJ84_9PLAN</name>
<keyword evidence="6" id="KW-1185">Reference proteome</keyword>
<dbReference type="Gene3D" id="1.10.10.10">
    <property type="entry name" value="Winged helix-like DNA-binding domain superfamily/Winged helix DNA-binding domain"/>
    <property type="match status" value="1"/>
</dbReference>
<keyword evidence="4" id="KW-0804">Transcription</keyword>
<dbReference type="Gene3D" id="1.10.4040.10">
    <property type="entry name" value="Penicillinase repressor domain"/>
    <property type="match status" value="1"/>
</dbReference>
<reference evidence="5 6" key="1">
    <citation type="submission" date="2019-02" db="EMBL/GenBank/DDBJ databases">
        <title>Deep-cultivation of Planctomycetes and their phenomic and genomic characterization uncovers novel biology.</title>
        <authorList>
            <person name="Wiegand S."/>
            <person name="Jogler M."/>
            <person name="Boedeker C."/>
            <person name="Pinto D."/>
            <person name="Vollmers J."/>
            <person name="Rivas-Marin E."/>
            <person name="Kohn T."/>
            <person name="Peeters S.H."/>
            <person name="Heuer A."/>
            <person name="Rast P."/>
            <person name="Oberbeckmann S."/>
            <person name="Bunk B."/>
            <person name="Jeske O."/>
            <person name="Meyerdierks A."/>
            <person name="Storesund J.E."/>
            <person name="Kallscheuer N."/>
            <person name="Luecker S."/>
            <person name="Lage O.M."/>
            <person name="Pohl T."/>
            <person name="Merkel B.J."/>
            <person name="Hornburger P."/>
            <person name="Mueller R.-W."/>
            <person name="Bruemmer F."/>
            <person name="Labrenz M."/>
            <person name="Spormann A.M."/>
            <person name="Op Den Camp H."/>
            <person name="Overmann J."/>
            <person name="Amann R."/>
            <person name="Jetten M.S.M."/>
            <person name="Mascher T."/>
            <person name="Medema M.H."/>
            <person name="Devos D.P."/>
            <person name="Kaster A.-K."/>
            <person name="Ovreas L."/>
            <person name="Rohde M."/>
            <person name="Galperin M.Y."/>
            <person name="Jogler C."/>
        </authorList>
    </citation>
    <scope>NUCLEOTIDE SEQUENCE [LARGE SCALE GENOMIC DNA]</scope>
    <source>
        <strain evidence="5 6">CA54</strain>
    </source>
</reference>
<dbReference type="SUPFAM" id="SSF46785">
    <property type="entry name" value="Winged helix' DNA-binding domain"/>
    <property type="match status" value="1"/>
</dbReference>
<dbReference type="PIRSF" id="PIRSF019455">
    <property type="entry name" value="CopR_AtkY"/>
    <property type="match status" value="1"/>
</dbReference>
<dbReference type="InterPro" id="IPR036388">
    <property type="entry name" value="WH-like_DNA-bd_sf"/>
</dbReference>
<protein>
    <submittedName>
        <fullName evidence="5">Transcriptional regulator BlaI</fullName>
    </submittedName>
</protein>
<evidence type="ECO:0000313" key="5">
    <source>
        <dbReference type="EMBL" id="TWU12233.1"/>
    </source>
</evidence>
<evidence type="ECO:0000313" key="6">
    <source>
        <dbReference type="Proteomes" id="UP000320735"/>
    </source>
</evidence>
<comment type="similarity">
    <text evidence="1">Belongs to the BlaI transcriptional regulatory family.</text>
</comment>
<dbReference type="Proteomes" id="UP000320735">
    <property type="component" value="Unassembled WGS sequence"/>
</dbReference>
<keyword evidence="2" id="KW-0805">Transcription regulation</keyword>
<evidence type="ECO:0000256" key="2">
    <source>
        <dbReference type="ARBA" id="ARBA00023015"/>
    </source>
</evidence>
<sequence length="126" mass="14341">MAKSETKRPTDAELEILRVLWDRGPSTVRDVLDELSRTRDIGYTTVLKLMQIMTDKSLVARDESNRSHVYRACHKQGQTQRQLVADLLQRAFGGAADKLVMQALQLKKVSADDMAKIRELLDDLED</sequence>
<dbReference type="InterPro" id="IPR036390">
    <property type="entry name" value="WH_DNA-bd_sf"/>
</dbReference>
<accession>A0A5C6BJ84</accession>
<organism evidence="5 6">
    <name type="scientific">Symmachiella macrocystis</name>
    <dbReference type="NCBI Taxonomy" id="2527985"/>
    <lineage>
        <taxon>Bacteria</taxon>
        <taxon>Pseudomonadati</taxon>
        <taxon>Planctomycetota</taxon>
        <taxon>Planctomycetia</taxon>
        <taxon>Planctomycetales</taxon>
        <taxon>Planctomycetaceae</taxon>
        <taxon>Symmachiella</taxon>
    </lineage>
</organism>
<dbReference type="EMBL" id="SJPP01000001">
    <property type="protein sequence ID" value="TWU12233.1"/>
    <property type="molecule type" value="Genomic_DNA"/>
</dbReference>
<dbReference type="GO" id="GO:0045892">
    <property type="term" value="P:negative regulation of DNA-templated transcription"/>
    <property type="evidence" value="ECO:0007669"/>
    <property type="project" value="InterPro"/>
</dbReference>
<evidence type="ECO:0000256" key="4">
    <source>
        <dbReference type="ARBA" id="ARBA00023163"/>
    </source>
</evidence>
<evidence type="ECO:0000256" key="3">
    <source>
        <dbReference type="ARBA" id="ARBA00023125"/>
    </source>
</evidence>
<dbReference type="Pfam" id="PF03965">
    <property type="entry name" value="Penicillinase_R"/>
    <property type="match status" value="1"/>
</dbReference>
<proteinExistence type="inferred from homology"/>
<dbReference type="RefSeq" id="WP_146369731.1">
    <property type="nucleotide sequence ID" value="NZ_SJPP01000001.1"/>
</dbReference>
<keyword evidence="3" id="KW-0238">DNA-binding</keyword>
<dbReference type="InterPro" id="IPR005650">
    <property type="entry name" value="BlaI_family"/>
</dbReference>
<evidence type="ECO:0000256" key="1">
    <source>
        <dbReference type="ARBA" id="ARBA00011046"/>
    </source>
</evidence>
<gene>
    <name evidence="5" type="primary">blaI_3</name>
    <name evidence="5" type="ORF">CA54_10560</name>
</gene>
<comment type="caution">
    <text evidence="5">The sequence shown here is derived from an EMBL/GenBank/DDBJ whole genome shotgun (WGS) entry which is preliminary data.</text>
</comment>
<dbReference type="GO" id="GO:0003677">
    <property type="term" value="F:DNA binding"/>
    <property type="evidence" value="ECO:0007669"/>
    <property type="project" value="UniProtKB-KW"/>
</dbReference>
<dbReference type="OrthoDB" id="280196at2"/>
<dbReference type="AlphaFoldDB" id="A0A5C6BJ84"/>